<evidence type="ECO:0000313" key="3">
    <source>
        <dbReference type="Proteomes" id="UP000182360"/>
    </source>
</evidence>
<protein>
    <recommendedName>
        <fullName evidence="4">Lipoprotein</fullName>
    </recommendedName>
</protein>
<dbReference type="AlphaFoldDB" id="A0A1H9IDW5"/>
<organism evidence="2 3">
    <name type="scientific">Treponema bryantii</name>
    <dbReference type="NCBI Taxonomy" id="163"/>
    <lineage>
        <taxon>Bacteria</taxon>
        <taxon>Pseudomonadati</taxon>
        <taxon>Spirochaetota</taxon>
        <taxon>Spirochaetia</taxon>
        <taxon>Spirochaetales</taxon>
        <taxon>Treponemataceae</taxon>
        <taxon>Treponema</taxon>
    </lineage>
</organism>
<dbReference type="RefSeq" id="WP_074644870.1">
    <property type="nucleotide sequence ID" value="NZ_FOFU01000009.1"/>
</dbReference>
<proteinExistence type="predicted"/>
<reference evidence="2 3" key="1">
    <citation type="submission" date="2016-10" db="EMBL/GenBank/DDBJ databases">
        <authorList>
            <person name="de Groot N.N."/>
        </authorList>
    </citation>
    <scope>NUCLEOTIDE SEQUENCE [LARGE SCALE GENOMIC DNA]</scope>
    <source>
        <strain evidence="2 3">B25</strain>
    </source>
</reference>
<accession>A0A1H9IDW5</accession>
<gene>
    <name evidence="2" type="ORF">SAMN04487977_10987</name>
</gene>
<keyword evidence="1" id="KW-0732">Signal</keyword>
<keyword evidence="3" id="KW-1185">Reference proteome</keyword>
<dbReference type="Proteomes" id="UP000182360">
    <property type="component" value="Unassembled WGS sequence"/>
</dbReference>
<dbReference type="PROSITE" id="PS51257">
    <property type="entry name" value="PROKAR_LIPOPROTEIN"/>
    <property type="match status" value="1"/>
</dbReference>
<sequence>MKKITISIFILCALSLFISCGDEKKSPAKKANETNSTKAKENKVETITSVVLYDGTPFYSENADGKMVYADEAPLGETIRIYVKNNSIEQKEAIRLLSSGKEETFNFVHVAYFDKDYWTRDIFITNDAALTAGCITAQALTYSSPDGSSATSKKIEAGTLVAVNESSKTRDTDLDIEFVEITYYSGAAFGKRIYVKSNLVSTNSADIVALQTIAKMKSNENLNPDVKTQLMDSLNSLPVSSYVADIISDL</sequence>
<feature type="signal peptide" evidence="1">
    <location>
        <begin position="1"/>
        <end position="21"/>
    </location>
</feature>
<evidence type="ECO:0000313" key="2">
    <source>
        <dbReference type="EMBL" id="SEQ72585.1"/>
    </source>
</evidence>
<evidence type="ECO:0008006" key="4">
    <source>
        <dbReference type="Google" id="ProtNLM"/>
    </source>
</evidence>
<name>A0A1H9IDW5_9SPIR</name>
<evidence type="ECO:0000256" key="1">
    <source>
        <dbReference type="SAM" id="SignalP"/>
    </source>
</evidence>
<feature type="chain" id="PRO_5010194655" description="Lipoprotein" evidence="1">
    <location>
        <begin position="22"/>
        <end position="250"/>
    </location>
</feature>
<dbReference type="EMBL" id="FOFU01000009">
    <property type="protein sequence ID" value="SEQ72585.1"/>
    <property type="molecule type" value="Genomic_DNA"/>
</dbReference>